<evidence type="ECO:0000313" key="3">
    <source>
        <dbReference type="Proteomes" id="UP001177670"/>
    </source>
</evidence>
<accession>A0AA40G217</accession>
<gene>
    <name evidence="2" type="ORF">K0M31_019338</name>
</gene>
<dbReference type="AlphaFoldDB" id="A0AA40G217"/>
<sequence>MDEYTHPHCDSLGKYFQPFFAPPIRATLLRSPRVDGGKDEVETMEKVPPSLIPSSTTSTPQTVQGPSLEGLPAARKEVCNSNLHYQHPSSRKLGILRATDKMYKKDHH</sequence>
<feature type="region of interest" description="Disordered" evidence="1">
    <location>
        <begin position="31"/>
        <end position="68"/>
    </location>
</feature>
<keyword evidence="3" id="KW-1185">Reference proteome</keyword>
<organism evidence="2 3">
    <name type="scientific">Melipona bicolor</name>
    <dbReference type="NCBI Taxonomy" id="60889"/>
    <lineage>
        <taxon>Eukaryota</taxon>
        <taxon>Metazoa</taxon>
        <taxon>Ecdysozoa</taxon>
        <taxon>Arthropoda</taxon>
        <taxon>Hexapoda</taxon>
        <taxon>Insecta</taxon>
        <taxon>Pterygota</taxon>
        <taxon>Neoptera</taxon>
        <taxon>Endopterygota</taxon>
        <taxon>Hymenoptera</taxon>
        <taxon>Apocrita</taxon>
        <taxon>Aculeata</taxon>
        <taxon>Apoidea</taxon>
        <taxon>Anthophila</taxon>
        <taxon>Apidae</taxon>
        <taxon>Melipona</taxon>
    </lineage>
</organism>
<proteinExistence type="predicted"/>
<evidence type="ECO:0000256" key="1">
    <source>
        <dbReference type="SAM" id="MobiDB-lite"/>
    </source>
</evidence>
<feature type="compositionally biased region" description="Basic and acidic residues" evidence="1">
    <location>
        <begin position="32"/>
        <end position="45"/>
    </location>
</feature>
<dbReference type="EMBL" id="JAHYIQ010000008">
    <property type="protein sequence ID" value="KAK1129623.1"/>
    <property type="molecule type" value="Genomic_DNA"/>
</dbReference>
<protein>
    <submittedName>
        <fullName evidence="2">Uncharacterized protein</fullName>
    </submittedName>
</protein>
<evidence type="ECO:0000313" key="2">
    <source>
        <dbReference type="EMBL" id="KAK1129623.1"/>
    </source>
</evidence>
<reference evidence="2" key="1">
    <citation type="submission" date="2021-10" db="EMBL/GenBank/DDBJ databases">
        <title>Melipona bicolor Genome sequencing and assembly.</title>
        <authorList>
            <person name="Araujo N.S."/>
            <person name="Arias M.C."/>
        </authorList>
    </citation>
    <scope>NUCLEOTIDE SEQUENCE</scope>
    <source>
        <strain evidence="2">USP_2M_L1-L4_2017</strain>
        <tissue evidence="2">Whole body</tissue>
    </source>
</reference>
<feature type="compositionally biased region" description="Low complexity" evidence="1">
    <location>
        <begin position="48"/>
        <end position="62"/>
    </location>
</feature>
<dbReference type="Proteomes" id="UP001177670">
    <property type="component" value="Unassembled WGS sequence"/>
</dbReference>
<name>A0AA40G217_9HYME</name>
<comment type="caution">
    <text evidence="2">The sequence shown here is derived from an EMBL/GenBank/DDBJ whole genome shotgun (WGS) entry which is preliminary data.</text>
</comment>